<protein>
    <recommendedName>
        <fullName evidence="8">Major facilitator superfamily (MFS) profile domain-containing protein</fullName>
    </recommendedName>
</protein>
<dbReference type="InterPro" id="IPR020846">
    <property type="entry name" value="MFS_dom"/>
</dbReference>
<evidence type="ECO:0000256" key="6">
    <source>
        <dbReference type="SAM" id="MobiDB-lite"/>
    </source>
</evidence>
<feature type="region of interest" description="Disordered" evidence="6">
    <location>
        <begin position="42"/>
        <end position="152"/>
    </location>
</feature>
<feature type="transmembrane region" description="Helical" evidence="7">
    <location>
        <begin position="550"/>
        <end position="571"/>
    </location>
</feature>
<feature type="transmembrane region" description="Helical" evidence="7">
    <location>
        <begin position="577"/>
        <end position="599"/>
    </location>
</feature>
<feature type="transmembrane region" description="Helical" evidence="7">
    <location>
        <begin position="511"/>
        <end position="538"/>
    </location>
</feature>
<dbReference type="PANTHER" id="PTHR23502">
    <property type="entry name" value="MAJOR FACILITATOR SUPERFAMILY"/>
    <property type="match status" value="1"/>
</dbReference>
<feature type="transmembrane region" description="Helical" evidence="7">
    <location>
        <begin position="437"/>
        <end position="457"/>
    </location>
</feature>
<feature type="transmembrane region" description="Helical" evidence="7">
    <location>
        <begin position="398"/>
        <end position="417"/>
    </location>
</feature>
<organism evidence="9 10">
    <name type="scientific">Rasamsonia emersonii (strain ATCC 16479 / CBS 393.64 / IMI 116815)</name>
    <dbReference type="NCBI Taxonomy" id="1408163"/>
    <lineage>
        <taxon>Eukaryota</taxon>
        <taxon>Fungi</taxon>
        <taxon>Dikarya</taxon>
        <taxon>Ascomycota</taxon>
        <taxon>Pezizomycotina</taxon>
        <taxon>Eurotiomycetes</taxon>
        <taxon>Eurotiomycetidae</taxon>
        <taxon>Eurotiales</taxon>
        <taxon>Trichocomaceae</taxon>
        <taxon>Rasamsonia</taxon>
    </lineage>
</organism>
<feature type="transmembrane region" description="Helical" evidence="7">
    <location>
        <begin position="488"/>
        <end position="505"/>
    </location>
</feature>
<keyword evidence="4 7" id="KW-1133">Transmembrane helix</keyword>
<feature type="transmembrane region" description="Helical" evidence="7">
    <location>
        <begin position="309"/>
        <end position="332"/>
    </location>
</feature>
<dbReference type="InterPro" id="IPR036259">
    <property type="entry name" value="MFS_trans_sf"/>
</dbReference>
<dbReference type="PROSITE" id="PS50850">
    <property type="entry name" value="MFS"/>
    <property type="match status" value="1"/>
</dbReference>
<dbReference type="OrthoDB" id="3936150at2759"/>
<dbReference type="RefSeq" id="XP_013331029.1">
    <property type="nucleotide sequence ID" value="XM_013475575.1"/>
</dbReference>
<keyword evidence="3 7" id="KW-0812">Transmembrane</keyword>
<evidence type="ECO:0000256" key="2">
    <source>
        <dbReference type="ARBA" id="ARBA00022448"/>
    </source>
</evidence>
<evidence type="ECO:0000256" key="7">
    <source>
        <dbReference type="SAM" id="Phobius"/>
    </source>
</evidence>
<sequence length="616" mass="66790">MNLVVVVGILSWPGSKIIKKKTRKTSGSPAIASPGYLEERLSEATGATSAHRRHCVPRSRLSLAARTRHQPRPTQPGEMAPDLEKGEGAGTGNNTANAVLDEKKKPDVDPQQQDASEVSSKEQKQGDQANNGLAKQTSKTEAESRTLQKVPRSQRRGLFASLAIIPEVTNPHNYGNVTKWWMTIIVSFAAITSSTGSSIFYPALAEVAVDLKTTPTVTNLSLAFYMLAMAFTPLWWSSFSEKHGRRTVYLWSFLLFLIFSCLSAVSVNIAMLIIFRVLSGGAAASVQAVGAGTVSDIWEPKVRGRAMGVFYLGPLCGPGLAPIIGGALTQGFGWRSTLWFLTIFGGVLLILILLCLPETVARRDSPPAPPAETSKAVEFVKRIVNPFKVLAMLRHPPIIVALWSAAISFGSMFVLNVSIQAEFAKPPYNFTVMQVGLLYLAPTLGSAVSSLLGGRWIDYIMAREARKAGRYDENGKLKYLPEDRMKENIWLAASLYPAGLIWYGWTVDKGLHWAVPCAASLVFGLGVMLVMGTVTTMLTEFTPRRSSSGVALNNFVRNILSCTGAVITQPLIDGIGAGWMCTIVGLFALVTGNAAVLALKTWGPQWRVTMDKKLNS</sequence>
<dbReference type="PANTHER" id="PTHR23502:SF5">
    <property type="entry name" value="QUINIDINE RESISTANCE PROTEIN 3"/>
    <property type="match status" value="1"/>
</dbReference>
<dbReference type="EMBL" id="LASV01000062">
    <property type="protein sequence ID" value="KKA24417.1"/>
    <property type="molecule type" value="Genomic_DNA"/>
</dbReference>
<dbReference type="GO" id="GO:0015203">
    <property type="term" value="F:polyamine transmembrane transporter activity"/>
    <property type="evidence" value="ECO:0007669"/>
    <property type="project" value="TreeGrafter"/>
</dbReference>
<name>A0A0F4Z1M2_RASE3</name>
<feature type="transmembrane region" description="Helical" evidence="7">
    <location>
        <begin position="338"/>
        <end position="356"/>
    </location>
</feature>
<evidence type="ECO:0000256" key="4">
    <source>
        <dbReference type="ARBA" id="ARBA00022989"/>
    </source>
</evidence>
<proteinExistence type="predicted"/>
<dbReference type="STRING" id="1408163.A0A0F4Z1M2"/>
<dbReference type="AlphaFoldDB" id="A0A0F4Z1M2"/>
<accession>A0A0F4Z1M2</accession>
<dbReference type="GeneID" id="25313889"/>
<dbReference type="GO" id="GO:0005886">
    <property type="term" value="C:plasma membrane"/>
    <property type="evidence" value="ECO:0007669"/>
    <property type="project" value="TreeGrafter"/>
</dbReference>
<dbReference type="FunFam" id="1.20.1250.20:FF:000172">
    <property type="entry name" value="MFS multidrug resistance transporter"/>
    <property type="match status" value="1"/>
</dbReference>
<dbReference type="InterPro" id="IPR011701">
    <property type="entry name" value="MFS"/>
</dbReference>
<keyword evidence="5 7" id="KW-0472">Membrane</keyword>
<dbReference type="Pfam" id="PF07690">
    <property type="entry name" value="MFS_1"/>
    <property type="match status" value="1"/>
</dbReference>
<evidence type="ECO:0000256" key="3">
    <source>
        <dbReference type="ARBA" id="ARBA00022692"/>
    </source>
</evidence>
<evidence type="ECO:0000256" key="1">
    <source>
        <dbReference type="ARBA" id="ARBA00004141"/>
    </source>
</evidence>
<feature type="compositionally biased region" description="Polar residues" evidence="6">
    <location>
        <begin position="126"/>
        <end position="137"/>
    </location>
</feature>
<reference evidence="9 10" key="1">
    <citation type="submission" date="2015-04" db="EMBL/GenBank/DDBJ databases">
        <authorList>
            <person name="Heijne W.H."/>
            <person name="Fedorova N.D."/>
            <person name="Nierman W.C."/>
            <person name="Vollebregt A.W."/>
            <person name="Zhao Z."/>
            <person name="Wu L."/>
            <person name="Kumar M."/>
            <person name="Stam H."/>
            <person name="van den Berg M.A."/>
            <person name="Pel H.J."/>
        </authorList>
    </citation>
    <scope>NUCLEOTIDE SEQUENCE [LARGE SCALE GENOMIC DNA]</scope>
    <source>
        <strain evidence="9 10">CBS 393.64</strain>
    </source>
</reference>
<evidence type="ECO:0000313" key="9">
    <source>
        <dbReference type="EMBL" id="KKA24417.1"/>
    </source>
</evidence>
<dbReference type="CDD" id="cd17323">
    <property type="entry name" value="MFS_Tpo1_MDR_like"/>
    <property type="match status" value="1"/>
</dbReference>
<evidence type="ECO:0000256" key="5">
    <source>
        <dbReference type="ARBA" id="ARBA00023136"/>
    </source>
</evidence>
<evidence type="ECO:0000313" key="10">
    <source>
        <dbReference type="Proteomes" id="UP000053958"/>
    </source>
</evidence>
<dbReference type="Gene3D" id="1.20.1250.20">
    <property type="entry name" value="MFS general substrate transporter like domains"/>
    <property type="match status" value="1"/>
</dbReference>
<dbReference type="SUPFAM" id="SSF103473">
    <property type="entry name" value="MFS general substrate transporter"/>
    <property type="match status" value="1"/>
</dbReference>
<feature type="transmembrane region" description="Helical" evidence="7">
    <location>
        <begin position="248"/>
        <end position="275"/>
    </location>
</feature>
<feature type="domain" description="Major facilitator superfamily (MFS) profile" evidence="8">
    <location>
        <begin position="182"/>
        <end position="603"/>
    </location>
</feature>
<dbReference type="GO" id="GO:0010509">
    <property type="term" value="P:intracellular polyamine homeostasis"/>
    <property type="evidence" value="ECO:0007669"/>
    <property type="project" value="TreeGrafter"/>
</dbReference>
<keyword evidence="2" id="KW-0813">Transport</keyword>
<comment type="subcellular location">
    <subcellularLocation>
        <location evidence="1">Membrane</location>
        <topology evidence="1">Multi-pass membrane protein</topology>
    </subcellularLocation>
</comment>
<feature type="transmembrane region" description="Helical" evidence="7">
    <location>
        <begin position="216"/>
        <end position="236"/>
    </location>
</feature>
<comment type="caution">
    <text evidence="9">The sequence shown here is derived from an EMBL/GenBank/DDBJ whole genome shotgun (WGS) entry which is preliminary data.</text>
</comment>
<keyword evidence="10" id="KW-1185">Reference proteome</keyword>
<feature type="transmembrane region" description="Helical" evidence="7">
    <location>
        <begin position="180"/>
        <end position="204"/>
    </location>
</feature>
<evidence type="ECO:0000259" key="8">
    <source>
        <dbReference type="PROSITE" id="PS50850"/>
    </source>
</evidence>
<dbReference type="Proteomes" id="UP000053958">
    <property type="component" value="Unassembled WGS sequence"/>
</dbReference>
<gene>
    <name evidence="9" type="ORF">T310_1538</name>
</gene>